<dbReference type="Gene3D" id="2.40.50.90">
    <property type="match status" value="1"/>
</dbReference>
<sequence>MFKLLHGKFIIRNRLQPDGDTVRFKPDNVHFVEELRQGSQDRLGVGEDVNIRLEAIDALEKDQELEGATTARDELLSRLGFTDPAFSGSPPFIVTSGYQEVSGHVLSNGFDSFGTRLVGFIFRGDGSARGSDGSAFALSTDIVDESINTALLSEGFVFPAFYDTLPPNLRKHLAAKSIDARQAKKGVWLRSKGFPADPLILNTPILANLRTAVSWPKLYRRLEKYLETQRPKDITGFEDWLQEDSQLRDDGILIIKSNLPELVRLHDVVDVSGNRIKLKYWPDEFIIQGHPTNPNQSQP</sequence>
<accession>A0A395MG77</accession>
<proteinExistence type="predicted"/>
<organism evidence="1 2">
    <name type="scientific">Fusarium flagelliforme</name>
    <dbReference type="NCBI Taxonomy" id="2675880"/>
    <lineage>
        <taxon>Eukaryota</taxon>
        <taxon>Fungi</taxon>
        <taxon>Dikarya</taxon>
        <taxon>Ascomycota</taxon>
        <taxon>Pezizomycotina</taxon>
        <taxon>Sordariomycetes</taxon>
        <taxon>Hypocreomycetidae</taxon>
        <taxon>Hypocreales</taxon>
        <taxon>Nectriaceae</taxon>
        <taxon>Fusarium</taxon>
        <taxon>Fusarium incarnatum-equiseti species complex</taxon>
    </lineage>
</organism>
<evidence type="ECO:0000313" key="1">
    <source>
        <dbReference type="EMBL" id="RFN46907.1"/>
    </source>
</evidence>
<comment type="caution">
    <text evidence="1">The sequence shown here is derived from an EMBL/GenBank/DDBJ whole genome shotgun (WGS) entry which is preliminary data.</text>
</comment>
<dbReference type="AlphaFoldDB" id="A0A395MG77"/>
<name>A0A395MG77_9HYPO</name>
<evidence type="ECO:0000313" key="2">
    <source>
        <dbReference type="Proteomes" id="UP000265631"/>
    </source>
</evidence>
<dbReference type="OrthoDB" id="5010797at2759"/>
<keyword evidence="2" id="KW-1185">Reference proteome</keyword>
<dbReference type="EMBL" id="PXXK01000279">
    <property type="protein sequence ID" value="RFN46907.1"/>
    <property type="molecule type" value="Genomic_DNA"/>
</dbReference>
<dbReference type="Proteomes" id="UP000265631">
    <property type="component" value="Unassembled WGS sequence"/>
</dbReference>
<reference evidence="1 2" key="1">
    <citation type="journal article" date="2018" name="PLoS Pathog.">
        <title>Evolution of structural diversity of trichothecenes, a family of toxins produced by plant pathogenic and entomopathogenic fungi.</title>
        <authorList>
            <person name="Proctor R.H."/>
            <person name="McCormick S.P."/>
            <person name="Kim H.S."/>
            <person name="Cardoza R.E."/>
            <person name="Stanley A.M."/>
            <person name="Lindo L."/>
            <person name="Kelly A."/>
            <person name="Brown D.W."/>
            <person name="Lee T."/>
            <person name="Vaughan M.M."/>
            <person name="Alexander N.J."/>
            <person name="Busman M."/>
            <person name="Gutierrez S."/>
        </authorList>
    </citation>
    <scope>NUCLEOTIDE SEQUENCE [LARGE SCALE GENOMIC DNA]</scope>
    <source>
        <strain evidence="1 2">NRRL 13405</strain>
    </source>
</reference>
<dbReference type="STRING" id="2594813.A0A395MG77"/>
<protein>
    <submittedName>
        <fullName evidence="1">Glr2961-like protein</fullName>
    </submittedName>
</protein>
<dbReference type="SUPFAM" id="SSF50199">
    <property type="entry name" value="Staphylococcal nuclease"/>
    <property type="match status" value="1"/>
</dbReference>
<dbReference type="InterPro" id="IPR035437">
    <property type="entry name" value="SNase_OB-fold_sf"/>
</dbReference>
<gene>
    <name evidence="1" type="ORF">FIE12Z_8840</name>
</gene>